<dbReference type="Pfam" id="PF00112">
    <property type="entry name" value="Peptidase_C1"/>
    <property type="match status" value="1"/>
</dbReference>
<sequence>MNRNTIIIIGMLTLLASLFGCREPKKRQAPCGEGTAIPATPVKDYPGGGMGSVYALLATLEAEHLSRGDSVNLSAPYLARCWLKEQALSAYFSGQSLLEPLSCPVPVGIHLLSTYGLYPYDSYPERDGYQQSVTMRKLQSVIEGARKRPTTLSQLSRRIDDVLDRAMGYLPADRVHFLGADYTPGEFARSVCSPDEYLRLVSFHSLPFGELHANSSACSYPLELGQMVTLNLPLDSLTLHLRKAVESGHAVCWEGDTTNAAFRHRRAGWVEPLSPSAKEASLRQLSFERLSLTLDHAFAIVGLTHRDGEIYYRCKNSQGVAWGEGGYVYLSESYVRRYTFALTMNHAAYRGEPW</sequence>
<dbReference type="PROSITE" id="PS51257">
    <property type="entry name" value="PROKAR_LIPOPROTEIN"/>
    <property type="match status" value="1"/>
</dbReference>
<reference evidence="2" key="1">
    <citation type="journal article" date="2021" name="PeerJ">
        <title>Extensive microbial diversity within the chicken gut microbiome revealed by metagenomics and culture.</title>
        <authorList>
            <person name="Gilroy R."/>
            <person name="Ravi A."/>
            <person name="Getino M."/>
            <person name="Pursley I."/>
            <person name="Horton D.L."/>
            <person name="Alikhan N.F."/>
            <person name="Baker D."/>
            <person name="Gharbi K."/>
            <person name="Hall N."/>
            <person name="Watson M."/>
            <person name="Adriaenssens E.M."/>
            <person name="Foster-Nyarko E."/>
            <person name="Jarju S."/>
            <person name="Secka A."/>
            <person name="Antonio M."/>
            <person name="Oren A."/>
            <person name="Chaudhuri R.R."/>
            <person name="La Ragione R."/>
            <person name="Hildebrand F."/>
            <person name="Pallen M.J."/>
        </authorList>
    </citation>
    <scope>NUCLEOTIDE SEQUENCE</scope>
    <source>
        <strain evidence="2">ChiHecec3B27-8219</strain>
    </source>
</reference>
<reference evidence="2" key="2">
    <citation type="submission" date="2021-04" db="EMBL/GenBank/DDBJ databases">
        <authorList>
            <person name="Gilroy R."/>
        </authorList>
    </citation>
    <scope>NUCLEOTIDE SEQUENCE</scope>
    <source>
        <strain evidence="2">ChiHecec3B27-8219</strain>
    </source>
</reference>
<organism evidence="2 3">
    <name type="scientific">Candidatus Prevotella avicola</name>
    <dbReference type="NCBI Taxonomy" id="2838738"/>
    <lineage>
        <taxon>Bacteria</taxon>
        <taxon>Pseudomonadati</taxon>
        <taxon>Bacteroidota</taxon>
        <taxon>Bacteroidia</taxon>
        <taxon>Bacteroidales</taxon>
        <taxon>Prevotellaceae</taxon>
        <taxon>Prevotella</taxon>
    </lineage>
</organism>
<accession>A0A9D2JXC2</accession>
<dbReference type="Gene3D" id="3.90.70.10">
    <property type="entry name" value="Cysteine proteinases"/>
    <property type="match status" value="1"/>
</dbReference>
<evidence type="ECO:0000313" key="3">
    <source>
        <dbReference type="Proteomes" id="UP000824055"/>
    </source>
</evidence>
<evidence type="ECO:0000259" key="1">
    <source>
        <dbReference type="Pfam" id="PF00112"/>
    </source>
</evidence>
<protein>
    <submittedName>
        <fullName evidence="2">Cysteine protease</fullName>
    </submittedName>
</protein>
<keyword evidence="2" id="KW-0645">Protease</keyword>
<dbReference type="EMBL" id="DXBE01000044">
    <property type="protein sequence ID" value="HIZ69384.1"/>
    <property type="molecule type" value="Genomic_DNA"/>
</dbReference>
<dbReference type="InterPro" id="IPR000668">
    <property type="entry name" value="Peptidase_C1A_C"/>
</dbReference>
<dbReference type="AlphaFoldDB" id="A0A9D2JXC2"/>
<feature type="domain" description="Peptidase C1A papain C-terminal" evidence="1">
    <location>
        <begin position="293"/>
        <end position="333"/>
    </location>
</feature>
<dbReference type="Proteomes" id="UP000824055">
    <property type="component" value="Unassembled WGS sequence"/>
</dbReference>
<evidence type="ECO:0000313" key="2">
    <source>
        <dbReference type="EMBL" id="HIZ69384.1"/>
    </source>
</evidence>
<proteinExistence type="predicted"/>
<dbReference type="SUPFAM" id="SSF54001">
    <property type="entry name" value="Cysteine proteinases"/>
    <property type="match status" value="1"/>
</dbReference>
<comment type="caution">
    <text evidence="2">The sequence shown here is derived from an EMBL/GenBank/DDBJ whole genome shotgun (WGS) entry which is preliminary data.</text>
</comment>
<dbReference type="GO" id="GO:0008234">
    <property type="term" value="F:cysteine-type peptidase activity"/>
    <property type="evidence" value="ECO:0007669"/>
    <property type="project" value="InterPro"/>
</dbReference>
<dbReference type="InterPro" id="IPR038765">
    <property type="entry name" value="Papain-like_cys_pep_sf"/>
</dbReference>
<dbReference type="GO" id="GO:0006508">
    <property type="term" value="P:proteolysis"/>
    <property type="evidence" value="ECO:0007669"/>
    <property type="project" value="UniProtKB-KW"/>
</dbReference>
<name>A0A9D2JXC2_9BACT</name>
<gene>
    <name evidence="2" type="ORF">H9966_05800</name>
</gene>
<keyword evidence="2" id="KW-0378">Hydrolase</keyword>